<keyword evidence="8 13" id="KW-0418">Kinase</keyword>
<protein>
    <recommendedName>
        <fullName evidence="3">phosphoribulokinase</fullName>
        <ecNumber evidence="3">2.7.1.19</ecNumber>
    </recommendedName>
    <alternativeName>
        <fullName evidence="10">Phosphopentokinase</fullName>
    </alternativeName>
</protein>
<evidence type="ECO:0000313" key="13">
    <source>
        <dbReference type="EMBL" id="RDI75820.1"/>
    </source>
</evidence>
<reference evidence="13 14" key="1">
    <citation type="submission" date="2018-07" db="EMBL/GenBank/DDBJ databases">
        <title>High-quality-draft genome sequence of Gaiella occulta.</title>
        <authorList>
            <person name="Severino R."/>
            <person name="Froufe H.J.C."/>
            <person name="Rainey F.A."/>
            <person name="Barroso C."/>
            <person name="Albuquerque L."/>
            <person name="Lobo-Da-Cunha A."/>
            <person name="Da Costa M.S."/>
            <person name="Egas C."/>
        </authorList>
    </citation>
    <scope>NUCLEOTIDE SEQUENCE [LARGE SCALE GENOMIC DNA]</scope>
    <source>
        <strain evidence="13 14">F2-233</strain>
    </source>
</reference>
<feature type="domain" description="Phosphoribulokinase/uridine kinase" evidence="12">
    <location>
        <begin position="6"/>
        <end position="184"/>
    </location>
</feature>
<dbReference type="Proteomes" id="UP000254134">
    <property type="component" value="Unassembled WGS sequence"/>
</dbReference>
<gene>
    <name evidence="13" type="ORF">Gocc_0239</name>
</gene>
<evidence type="ECO:0000256" key="3">
    <source>
        <dbReference type="ARBA" id="ARBA00012042"/>
    </source>
</evidence>
<dbReference type="InterPro" id="IPR006083">
    <property type="entry name" value="PRK/URK"/>
</dbReference>
<reference evidence="14" key="2">
    <citation type="journal article" date="2019" name="MicrobiologyOpen">
        <title>High-quality draft genome sequence of Gaiella occulta isolated from a 150 meter deep mineral water borehole and comparison with the genome sequences of other deep-branching lineages of the phylum Actinobacteria.</title>
        <authorList>
            <person name="Severino R."/>
            <person name="Froufe H.J.C."/>
            <person name="Barroso C."/>
            <person name="Albuquerque L."/>
            <person name="Lobo-da-Cunha A."/>
            <person name="da Costa M.S."/>
            <person name="Egas C."/>
        </authorList>
    </citation>
    <scope>NUCLEOTIDE SEQUENCE [LARGE SCALE GENOMIC DNA]</scope>
    <source>
        <strain evidence="14">F2-233</strain>
    </source>
</reference>
<sequence>MPRPIILGVVGDSAAGKTTLTRGLVRVLGEENVTHVCTDDYHRFDRKQRAERNLTPLHPDCNYVDVIAQHLGHLRAGEPILKPIYTHSDGTFGAPVYVKPARFTVVEGLLGYHTEAMRQVYDVRVFLSPPEELRRAWKVRRDCSRRGYTTDQVLAELDRREADSEAFIRPQERYADIVVRYLPSGDRDQEHLDAELVLRSSLRHPDLSGLVDGDAGITLSERSDEVILRVSGSVEPETAAEIEEAIWERMHFASHLRSERLGEFTIGTDLHRSESLAVIQVLILYHLITAKASLALGGDGTRAPSGIPEAVHT</sequence>
<evidence type="ECO:0000256" key="8">
    <source>
        <dbReference type="ARBA" id="ARBA00022777"/>
    </source>
</evidence>
<evidence type="ECO:0000259" key="12">
    <source>
        <dbReference type="Pfam" id="PF00485"/>
    </source>
</evidence>
<comment type="pathway">
    <text evidence="1">Carbohydrate biosynthesis; Calvin cycle.</text>
</comment>
<proteinExistence type="inferred from homology"/>
<organism evidence="13 14">
    <name type="scientific">Gaiella occulta</name>
    <dbReference type="NCBI Taxonomy" id="1002870"/>
    <lineage>
        <taxon>Bacteria</taxon>
        <taxon>Bacillati</taxon>
        <taxon>Actinomycetota</taxon>
        <taxon>Thermoleophilia</taxon>
        <taxon>Gaiellales</taxon>
        <taxon>Gaiellaceae</taxon>
        <taxon>Gaiella</taxon>
    </lineage>
</organism>
<dbReference type="Gene3D" id="3.40.50.300">
    <property type="entry name" value="P-loop containing nucleotide triphosphate hydrolases"/>
    <property type="match status" value="1"/>
</dbReference>
<dbReference type="SUPFAM" id="SSF52540">
    <property type="entry name" value="P-loop containing nucleoside triphosphate hydrolases"/>
    <property type="match status" value="1"/>
</dbReference>
<dbReference type="PRINTS" id="PR00478">
    <property type="entry name" value="PHRIBLKINASE"/>
</dbReference>
<evidence type="ECO:0000256" key="2">
    <source>
        <dbReference type="ARBA" id="ARBA00009719"/>
    </source>
</evidence>
<name>A0A7M2Z0J6_9ACTN</name>
<keyword evidence="5" id="KW-0113">Calvin cycle</keyword>
<evidence type="ECO:0000256" key="5">
    <source>
        <dbReference type="ARBA" id="ARBA00022567"/>
    </source>
</evidence>
<dbReference type="GO" id="GO:0019253">
    <property type="term" value="P:reductive pentose-phosphate cycle"/>
    <property type="evidence" value="ECO:0007669"/>
    <property type="project" value="UniProtKB-KW"/>
</dbReference>
<accession>A0A7M2Z0J6</accession>
<dbReference type="AlphaFoldDB" id="A0A7M2Z0J6"/>
<dbReference type="InterPro" id="IPR006082">
    <property type="entry name" value="PRK"/>
</dbReference>
<dbReference type="PANTHER" id="PTHR10285">
    <property type="entry name" value="URIDINE KINASE"/>
    <property type="match status" value="1"/>
</dbReference>
<dbReference type="EC" id="2.7.1.19" evidence="3"/>
<keyword evidence="9" id="KW-0067">ATP-binding</keyword>
<keyword evidence="7" id="KW-0547">Nucleotide-binding</keyword>
<dbReference type="NCBIfam" id="NF005655">
    <property type="entry name" value="PRK07429.1"/>
    <property type="match status" value="1"/>
</dbReference>
<dbReference type="EMBL" id="QQZY01000001">
    <property type="protein sequence ID" value="RDI75820.1"/>
    <property type="molecule type" value="Genomic_DNA"/>
</dbReference>
<evidence type="ECO:0000256" key="1">
    <source>
        <dbReference type="ARBA" id="ARBA00005215"/>
    </source>
</evidence>
<evidence type="ECO:0000256" key="9">
    <source>
        <dbReference type="ARBA" id="ARBA00022840"/>
    </source>
</evidence>
<keyword evidence="6" id="KW-0808">Transferase</keyword>
<evidence type="ECO:0000313" key="14">
    <source>
        <dbReference type="Proteomes" id="UP000254134"/>
    </source>
</evidence>
<dbReference type="RefSeq" id="WP_114794704.1">
    <property type="nucleotide sequence ID" value="NZ_QQZY01000001.1"/>
</dbReference>
<dbReference type="Pfam" id="PF00485">
    <property type="entry name" value="PRK"/>
    <property type="match status" value="1"/>
</dbReference>
<dbReference type="GO" id="GO:0005524">
    <property type="term" value="F:ATP binding"/>
    <property type="evidence" value="ECO:0007669"/>
    <property type="project" value="UniProtKB-KW"/>
</dbReference>
<evidence type="ECO:0000256" key="4">
    <source>
        <dbReference type="ARBA" id="ARBA00022531"/>
    </source>
</evidence>
<keyword evidence="4" id="KW-0602">Photosynthesis</keyword>
<dbReference type="GO" id="GO:0008974">
    <property type="term" value="F:phosphoribulokinase activity"/>
    <property type="evidence" value="ECO:0007669"/>
    <property type="project" value="UniProtKB-EC"/>
</dbReference>
<dbReference type="InterPro" id="IPR027417">
    <property type="entry name" value="P-loop_NTPase"/>
</dbReference>
<comment type="catalytic activity">
    <reaction evidence="11">
        <text>D-ribulose 5-phosphate + ATP = D-ribulose 1,5-bisphosphate + ADP + H(+)</text>
        <dbReference type="Rhea" id="RHEA:19365"/>
        <dbReference type="ChEBI" id="CHEBI:15378"/>
        <dbReference type="ChEBI" id="CHEBI:30616"/>
        <dbReference type="ChEBI" id="CHEBI:57870"/>
        <dbReference type="ChEBI" id="CHEBI:58121"/>
        <dbReference type="ChEBI" id="CHEBI:456216"/>
        <dbReference type="EC" id="2.7.1.19"/>
    </reaction>
</comment>
<evidence type="ECO:0000256" key="10">
    <source>
        <dbReference type="ARBA" id="ARBA00031382"/>
    </source>
</evidence>
<comment type="caution">
    <text evidence="13">The sequence shown here is derived from an EMBL/GenBank/DDBJ whole genome shotgun (WGS) entry which is preliminary data.</text>
</comment>
<dbReference type="OrthoDB" id="9773443at2"/>
<keyword evidence="14" id="KW-1185">Reference proteome</keyword>
<evidence type="ECO:0000256" key="11">
    <source>
        <dbReference type="ARBA" id="ARBA00047663"/>
    </source>
</evidence>
<evidence type="ECO:0000256" key="7">
    <source>
        <dbReference type="ARBA" id="ARBA00022741"/>
    </source>
</evidence>
<comment type="similarity">
    <text evidence="2">Belongs to the phosphoribulokinase family.</text>
</comment>
<evidence type="ECO:0000256" key="6">
    <source>
        <dbReference type="ARBA" id="ARBA00022679"/>
    </source>
</evidence>